<feature type="binding site" evidence="5">
    <location>
        <position position="4"/>
    </location>
    <ligand>
        <name>Mg(2+)</name>
        <dbReference type="ChEBI" id="CHEBI:18420"/>
    </ligand>
</feature>
<dbReference type="GO" id="GO:0000287">
    <property type="term" value="F:magnesium ion binding"/>
    <property type="evidence" value="ECO:0007669"/>
    <property type="project" value="UniProtKB-UniRule"/>
</dbReference>
<dbReference type="SUPFAM" id="SSF88723">
    <property type="entry name" value="PIN domain-like"/>
    <property type="match status" value="1"/>
</dbReference>
<evidence type="ECO:0000256" key="5">
    <source>
        <dbReference type="HAMAP-Rule" id="MF_00265"/>
    </source>
</evidence>
<accession>A0A1T4QWL9</accession>
<dbReference type="GO" id="GO:0090729">
    <property type="term" value="F:toxin activity"/>
    <property type="evidence" value="ECO:0007669"/>
    <property type="project" value="UniProtKB-KW"/>
</dbReference>
<evidence type="ECO:0000313" key="7">
    <source>
        <dbReference type="EMBL" id="SKA08114.1"/>
    </source>
</evidence>
<sequence length="132" mass="14268">MFVDGSALIAMLTDEEEARIFAARLQASPKRLTSPIAAFEAAASVSRAYGLPIEEANEAVLRFLDLMSIQIMSLPAQVTSIALEAYGRYGRGRGNSAGLNTGDCFSYACARYYRQPLLYKGAKFAATDIETA</sequence>
<keyword evidence="3 5" id="KW-0479">Metal-binding</keyword>
<dbReference type="EMBL" id="FUXL01000005">
    <property type="protein sequence ID" value="SKA08114.1"/>
    <property type="molecule type" value="Genomic_DNA"/>
</dbReference>
<dbReference type="GO" id="GO:0016787">
    <property type="term" value="F:hydrolase activity"/>
    <property type="evidence" value="ECO:0007669"/>
    <property type="project" value="UniProtKB-KW"/>
</dbReference>
<keyword evidence="2 5" id="KW-0540">Nuclease</keyword>
<dbReference type="Proteomes" id="UP000190135">
    <property type="component" value="Unassembled WGS sequence"/>
</dbReference>
<dbReference type="Gene3D" id="3.40.50.1010">
    <property type="entry name" value="5'-nuclease"/>
    <property type="match status" value="1"/>
</dbReference>
<keyword evidence="1 5" id="KW-1277">Toxin-antitoxin system</keyword>
<dbReference type="InterPro" id="IPR002716">
    <property type="entry name" value="PIN_dom"/>
</dbReference>
<evidence type="ECO:0000256" key="4">
    <source>
        <dbReference type="ARBA" id="ARBA00022801"/>
    </source>
</evidence>
<organism evidence="7 8">
    <name type="scientific">Consotaella salsifontis</name>
    <dbReference type="NCBI Taxonomy" id="1365950"/>
    <lineage>
        <taxon>Bacteria</taxon>
        <taxon>Pseudomonadati</taxon>
        <taxon>Pseudomonadota</taxon>
        <taxon>Alphaproteobacteria</taxon>
        <taxon>Hyphomicrobiales</taxon>
        <taxon>Aurantimonadaceae</taxon>
        <taxon>Consotaella</taxon>
    </lineage>
</organism>
<evidence type="ECO:0000256" key="3">
    <source>
        <dbReference type="ARBA" id="ARBA00022723"/>
    </source>
</evidence>
<keyword evidence="5" id="KW-0800">Toxin</keyword>
<comment type="function">
    <text evidence="5">Toxic component of a toxin-antitoxin (TA) system. An RNase.</text>
</comment>
<name>A0A1T4QWL9_9HYPH</name>
<proteinExistence type="inferred from homology"/>
<dbReference type="CDD" id="cd09871">
    <property type="entry name" value="PIN_MtVapC28-VapC30-like"/>
    <property type="match status" value="1"/>
</dbReference>
<protein>
    <recommendedName>
        <fullName evidence="5">Ribonuclease VapC</fullName>
        <shortName evidence="5">RNase VapC</shortName>
        <ecNumber evidence="5">3.1.-.-</ecNumber>
    </recommendedName>
    <alternativeName>
        <fullName evidence="5">Toxin VapC</fullName>
    </alternativeName>
</protein>
<gene>
    <name evidence="5" type="primary">vapC</name>
    <name evidence="7" type="ORF">SAMN05428963_105309</name>
</gene>
<feature type="binding site" evidence="5">
    <location>
        <position position="103"/>
    </location>
    <ligand>
        <name>Mg(2+)</name>
        <dbReference type="ChEBI" id="CHEBI:18420"/>
    </ligand>
</feature>
<dbReference type="RefSeq" id="WP_078708182.1">
    <property type="nucleotide sequence ID" value="NZ_FUXL01000005.1"/>
</dbReference>
<dbReference type="AlphaFoldDB" id="A0A1T4QWL9"/>
<comment type="cofactor">
    <cofactor evidence="5">
        <name>Mg(2+)</name>
        <dbReference type="ChEBI" id="CHEBI:18420"/>
    </cofactor>
</comment>
<evidence type="ECO:0000313" key="8">
    <source>
        <dbReference type="Proteomes" id="UP000190135"/>
    </source>
</evidence>
<evidence type="ECO:0000256" key="1">
    <source>
        <dbReference type="ARBA" id="ARBA00022649"/>
    </source>
</evidence>
<dbReference type="EC" id="3.1.-.-" evidence="5"/>
<dbReference type="GO" id="GO:0004540">
    <property type="term" value="F:RNA nuclease activity"/>
    <property type="evidence" value="ECO:0007669"/>
    <property type="project" value="InterPro"/>
</dbReference>
<dbReference type="OrthoDB" id="32625at2"/>
<dbReference type="InterPro" id="IPR029060">
    <property type="entry name" value="PIN-like_dom_sf"/>
</dbReference>
<comment type="similarity">
    <text evidence="5">Belongs to the PINc/VapC protein family.</text>
</comment>
<feature type="domain" description="PIN" evidence="6">
    <location>
        <begin position="1"/>
        <end position="128"/>
    </location>
</feature>
<evidence type="ECO:0000259" key="6">
    <source>
        <dbReference type="Pfam" id="PF01850"/>
    </source>
</evidence>
<keyword evidence="4 5" id="KW-0378">Hydrolase</keyword>
<keyword evidence="5" id="KW-0460">Magnesium</keyword>
<reference evidence="7 8" key="1">
    <citation type="submission" date="2017-02" db="EMBL/GenBank/DDBJ databases">
        <authorList>
            <person name="Peterson S.W."/>
        </authorList>
    </citation>
    <scope>NUCLEOTIDE SEQUENCE [LARGE SCALE GENOMIC DNA]</scope>
    <source>
        <strain evidence="7 8">USBA 369</strain>
    </source>
</reference>
<evidence type="ECO:0000256" key="2">
    <source>
        <dbReference type="ARBA" id="ARBA00022722"/>
    </source>
</evidence>
<dbReference type="STRING" id="1365950.SAMN05428963_105309"/>
<dbReference type="HAMAP" id="MF_00265">
    <property type="entry name" value="VapC_Nob1"/>
    <property type="match status" value="1"/>
</dbReference>
<dbReference type="Pfam" id="PF01850">
    <property type="entry name" value="PIN"/>
    <property type="match status" value="1"/>
</dbReference>
<dbReference type="InterPro" id="IPR022907">
    <property type="entry name" value="VapC_family"/>
</dbReference>
<keyword evidence="8" id="KW-1185">Reference proteome</keyword>